<evidence type="ECO:0000313" key="4">
    <source>
        <dbReference type="EMBL" id="QED30197.1"/>
    </source>
</evidence>
<protein>
    <submittedName>
        <fullName evidence="4">Tetratricopeptide repeat protein</fullName>
    </submittedName>
</protein>
<dbReference type="Pfam" id="PF13432">
    <property type="entry name" value="TPR_16"/>
    <property type="match status" value="3"/>
</dbReference>
<dbReference type="SUPFAM" id="SSF48452">
    <property type="entry name" value="TPR-like"/>
    <property type="match status" value="3"/>
</dbReference>
<dbReference type="Gene3D" id="1.25.40.10">
    <property type="entry name" value="Tetratricopeptide repeat domain"/>
    <property type="match status" value="3"/>
</dbReference>
<dbReference type="InterPro" id="IPR019734">
    <property type="entry name" value="TPR_rpt"/>
</dbReference>
<gene>
    <name evidence="4" type="ORF">FRD01_23775</name>
</gene>
<dbReference type="RefSeq" id="WP_146963676.1">
    <property type="nucleotide sequence ID" value="NZ_CP042467.1"/>
</dbReference>
<dbReference type="Proteomes" id="UP000321595">
    <property type="component" value="Chromosome"/>
</dbReference>
<dbReference type="InterPro" id="IPR051012">
    <property type="entry name" value="CellSynth/LPSAsmb/PSIAsmb"/>
</dbReference>
<evidence type="ECO:0000256" key="1">
    <source>
        <dbReference type="ARBA" id="ARBA00022737"/>
    </source>
</evidence>
<feature type="repeat" description="TPR" evidence="3">
    <location>
        <begin position="355"/>
        <end position="388"/>
    </location>
</feature>
<dbReference type="InterPro" id="IPR011990">
    <property type="entry name" value="TPR-like_helical_dom_sf"/>
</dbReference>
<dbReference type="PANTHER" id="PTHR45586:SF1">
    <property type="entry name" value="LIPOPOLYSACCHARIDE ASSEMBLY PROTEIN B"/>
    <property type="match status" value="1"/>
</dbReference>
<name>A0A5B8XYD5_9DELT</name>
<dbReference type="SMART" id="SM00028">
    <property type="entry name" value="TPR"/>
    <property type="match status" value="7"/>
</dbReference>
<evidence type="ECO:0000256" key="3">
    <source>
        <dbReference type="PROSITE-ProRule" id="PRU00339"/>
    </source>
</evidence>
<organism evidence="4 5">
    <name type="scientific">Microvenator marinus</name>
    <dbReference type="NCBI Taxonomy" id="2600177"/>
    <lineage>
        <taxon>Bacteria</taxon>
        <taxon>Deltaproteobacteria</taxon>
        <taxon>Bradymonadales</taxon>
        <taxon>Microvenatoraceae</taxon>
        <taxon>Microvenator</taxon>
    </lineage>
</organism>
<reference evidence="4 5" key="1">
    <citation type="submission" date="2019-08" db="EMBL/GenBank/DDBJ databases">
        <authorList>
            <person name="Liang Q."/>
        </authorList>
    </citation>
    <scope>NUCLEOTIDE SEQUENCE [LARGE SCALE GENOMIC DNA]</scope>
    <source>
        <strain evidence="4 5">V1718</strain>
    </source>
</reference>
<dbReference type="EMBL" id="CP042467">
    <property type="protein sequence ID" value="QED30197.1"/>
    <property type="molecule type" value="Genomic_DNA"/>
</dbReference>
<dbReference type="OrthoDB" id="240178at2"/>
<keyword evidence="2 3" id="KW-0802">TPR repeat</keyword>
<dbReference type="Pfam" id="PF14559">
    <property type="entry name" value="TPR_19"/>
    <property type="match status" value="1"/>
</dbReference>
<sequence length="915" mass="103179">MQYIIVTILLVFITGEGWAQTAVERWETGTLDSALVSGESAQDLVAKALGLLESGELEQPLKLLNRAETLGPDQDTRDWIVWGKARIARDRGDVETAERLLREVLSARPQAHAIRLELGKVLLSKGSKSEAVLVLDSFSSFFNNRLLKTSAELQIVSEAMALLGSFQDANHAAQLAYDDDPKNVRNLVSWGNLLLSKYNYRDADKNFREALDVQSEHPGALVGLAKVELEDSNSFNEARNLLDRAAMTSPLYPEVWTVNARISIFDSDCKEAMNHLDKVFKQRPNHLEARALELVCSYLGDNEKEFERQLESILETNPRYVDVFSTLSEFAVRAYRYDDAVRFDRRALQIEPGHSASLIGLGIGLSRTGKEDEALDVFRDAFDADPYNVRAFNMVELYEKKIPEYEFTEYPRFKIRAHQAQREAINHLVSPLVAEALDEFDAKYKFKPDPYLAVEVFPDAEVFSVRSVGVPNISPQGVCFGKVTVVRSPSDGNFNWAQVVWHELAHVYHIQISNSRVPRWFTEGMAEYETNVKDPAWSRHHDKELARGLVAGELKGVMDLDKGFTHARTLEEVLRAYHQASLVIHYLAQTHGYPKLVEMLRAWGAKKSNRSVYNDVLGVSPEDIDAGFRTWLLKRFMNFQNQLLVDLAKVGGAAEIRSELLKDSDNLRLRADLAVALYRDGNTSEALKELEAVLAASNPPSEARMVAALIYASEGRLKDAHEQGSLILGAAQDSYDLRMLMGSAAQGLEKVEEAEIHFHAATELFENGQDAWDALDKFALMRRDDQLAERALTRLFALDPHDTTIARRYGELMLERGDLESAKRAGERWMEIAPFDARAHQFIAEVALKSKDVAGAEEIWETALIVRNGEDREIILGAIKLAQEYKMADLETRWTKRAKELGLSDRQIQRALELR</sequence>
<dbReference type="KEGG" id="bbae:FRD01_23775"/>
<evidence type="ECO:0000256" key="2">
    <source>
        <dbReference type="ARBA" id="ARBA00022803"/>
    </source>
</evidence>
<evidence type="ECO:0000313" key="5">
    <source>
        <dbReference type="Proteomes" id="UP000321595"/>
    </source>
</evidence>
<dbReference type="PANTHER" id="PTHR45586">
    <property type="entry name" value="TPR REPEAT-CONTAINING PROTEIN PA4667"/>
    <property type="match status" value="1"/>
</dbReference>
<dbReference type="AlphaFoldDB" id="A0A5B8XYD5"/>
<proteinExistence type="predicted"/>
<keyword evidence="5" id="KW-1185">Reference proteome</keyword>
<accession>A0A5B8XYD5</accession>
<dbReference type="PROSITE" id="PS50005">
    <property type="entry name" value="TPR"/>
    <property type="match status" value="1"/>
</dbReference>
<keyword evidence="1" id="KW-0677">Repeat</keyword>